<proteinExistence type="predicted"/>
<dbReference type="InterPro" id="IPR008490">
    <property type="entry name" value="Transposase_InsH_N"/>
</dbReference>
<reference evidence="4 5" key="1">
    <citation type="submission" date="2013-01" db="EMBL/GenBank/DDBJ databases">
        <title>The Genome Sequence of Clostridium clostridioforme 90A8.</title>
        <authorList>
            <consortium name="The Broad Institute Genome Sequencing Platform"/>
            <person name="Earl A."/>
            <person name="Ward D."/>
            <person name="Feldgarden M."/>
            <person name="Gevers D."/>
            <person name="Courvalin P."/>
            <person name="Lambert T."/>
            <person name="Walker B."/>
            <person name="Young S.K."/>
            <person name="Zeng Q."/>
            <person name="Gargeya S."/>
            <person name="Fitzgerald M."/>
            <person name="Haas B."/>
            <person name="Abouelleil A."/>
            <person name="Alvarado L."/>
            <person name="Arachchi H.M."/>
            <person name="Berlin A.M."/>
            <person name="Chapman S.B."/>
            <person name="Dewar J."/>
            <person name="Goldberg J."/>
            <person name="Griggs A."/>
            <person name="Gujja S."/>
            <person name="Hansen M."/>
            <person name="Howarth C."/>
            <person name="Imamovic A."/>
            <person name="Larimer J."/>
            <person name="McCowan C."/>
            <person name="Murphy C."/>
            <person name="Neiman D."/>
            <person name="Pearson M."/>
            <person name="Priest M."/>
            <person name="Roberts A."/>
            <person name="Saif S."/>
            <person name="Shea T."/>
            <person name="Sisk P."/>
            <person name="Sykes S."/>
            <person name="Wortman J."/>
            <person name="Nusbaum C."/>
            <person name="Birren B."/>
        </authorList>
    </citation>
    <scope>NUCLEOTIDE SEQUENCE [LARGE SCALE GENOMIC DNA]</scope>
    <source>
        <strain evidence="4 5">90A8</strain>
    </source>
</reference>
<feature type="domain" description="Transposase DDE" evidence="3">
    <location>
        <begin position="331"/>
        <end position="453"/>
    </location>
</feature>
<evidence type="ECO:0000259" key="3">
    <source>
        <dbReference type="Pfam" id="PF13751"/>
    </source>
</evidence>
<accession>A0A0E2HVP0</accession>
<evidence type="ECO:0008006" key="6">
    <source>
        <dbReference type="Google" id="ProtNLM"/>
    </source>
</evidence>
<protein>
    <recommendedName>
        <fullName evidence="6">Transposase</fullName>
    </recommendedName>
</protein>
<feature type="domain" description="Transposase InsH N-terminal" evidence="2">
    <location>
        <begin position="17"/>
        <end position="113"/>
    </location>
</feature>
<dbReference type="AlphaFoldDB" id="A0A0E2HVP0"/>
<dbReference type="InterPro" id="IPR025668">
    <property type="entry name" value="Tnp_DDE_dom"/>
</dbReference>
<name>A0A0E2HVP0_9FIRM</name>
<evidence type="ECO:0000259" key="2">
    <source>
        <dbReference type="Pfam" id="PF05598"/>
    </source>
</evidence>
<sequence length="457" mass="53140">MMTKRENQQIEMHLITIEDLVPTDHLLRKVNDIIDFSFIYDEVESMYCSNNGRPSIDPVVLIKFLLIGFLYGINSERRISEEIQVNMAYRWFLGLDILDKAPDHSTISQNRRRRFNGSGLFRSIFQKIVTICIEKGLADGKLVFTDSTHIKANASWKTEYIKQTEEVTNEYLEELDQYEEAVRNQLEAEGKSKPVRCRKWKEKAETINRRESKTDPESGFYKRKGKAEGMHYLSHETVNSNNGIIIDVAATAGNVPDSKPYIERIDYIEKNLGLKIQEACADSGYDTNLINQQLSERDIDFYTPERTEQKRGTTEFQRKDFQYDEEKDVFICPGKKELPLHRLNRTTNTVTKEYRCPKAMCKECPLHSRCIGERGTDKRIQINIFEEVVKKNHEKDGTERHAKVLLLRQIWSEGSFATQKARHNLKFLYRRGLEAAEQQCLLSSTALNLKRMIKAMA</sequence>
<gene>
    <name evidence="4" type="ORF">HMPREF1090_00236</name>
</gene>
<comment type="caution">
    <text evidence="4">The sequence shown here is derived from an EMBL/GenBank/DDBJ whole genome shotgun (WGS) entry which is preliminary data.</text>
</comment>
<dbReference type="Pfam" id="PF13751">
    <property type="entry name" value="DDE_Tnp_1_6"/>
    <property type="match status" value="1"/>
</dbReference>
<dbReference type="EMBL" id="AGYR01000001">
    <property type="protein sequence ID" value="ENZ20301.1"/>
    <property type="molecule type" value="Genomic_DNA"/>
</dbReference>
<dbReference type="PANTHER" id="PTHR33408:SF2">
    <property type="entry name" value="TRANSPOSASE DDE DOMAIN-CONTAINING PROTEIN"/>
    <property type="match status" value="1"/>
</dbReference>
<dbReference type="Pfam" id="PF05598">
    <property type="entry name" value="DUF772"/>
    <property type="match status" value="1"/>
</dbReference>
<evidence type="ECO:0000313" key="4">
    <source>
        <dbReference type="EMBL" id="ENZ20301.1"/>
    </source>
</evidence>
<evidence type="ECO:0000313" key="5">
    <source>
        <dbReference type="Proteomes" id="UP000013085"/>
    </source>
</evidence>
<keyword evidence="1" id="KW-0175">Coiled coil</keyword>
<dbReference type="Proteomes" id="UP000013085">
    <property type="component" value="Unassembled WGS sequence"/>
</dbReference>
<organism evidence="4 5">
    <name type="scientific">[Clostridium] clostridioforme 90A8</name>
    <dbReference type="NCBI Taxonomy" id="999408"/>
    <lineage>
        <taxon>Bacteria</taxon>
        <taxon>Bacillati</taxon>
        <taxon>Bacillota</taxon>
        <taxon>Clostridia</taxon>
        <taxon>Lachnospirales</taxon>
        <taxon>Lachnospiraceae</taxon>
        <taxon>Enterocloster</taxon>
    </lineage>
</organism>
<dbReference type="HOGENOM" id="CLU_021293_2_2_9"/>
<dbReference type="PANTHER" id="PTHR33408">
    <property type="entry name" value="TRANSPOSASE"/>
    <property type="match status" value="1"/>
</dbReference>
<evidence type="ECO:0000256" key="1">
    <source>
        <dbReference type="SAM" id="Coils"/>
    </source>
</evidence>
<feature type="coiled-coil region" evidence="1">
    <location>
        <begin position="161"/>
        <end position="188"/>
    </location>
</feature>
<dbReference type="InterPro" id="IPR047629">
    <property type="entry name" value="IS1182_transpos"/>
</dbReference>
<dbReference type="PATRIC" id="fig|999408.3.peg.249"/>
<dbReference type="NCBIfam" id="NF033551">
    <property type="entry name" value="transpos_IS1182"/>
    <property type="match status" value="1"/>
</dbReference>
<dbReference type="RefSeq" id="WP_002586082.1">
    <property type="nucleotide sequence ID" value="NZ_KB850976.1"/>
</dbReference>